<feature type="domain" description="Sushi" evidence="7">
    <location>
        <begin position="98"/>
        <end position="163"/>
    </location>
</feature>
<sequence>MMYASGTDSTFANTDGTPADFSDWPPGEPSDSAAFATSVNSRDSADVFVERDPGTKLAYVCSGPMCDPSCWTCGANSSDCTECMIGRVGPPACTVDTSFCPALASPTSGSISCTNSGAIGSVCTLSCDAGYEFQGSPTRTCMAHPRWDGGTPYWSGVEAACLSPIDVSDDRINIYTNLFGGRVYSHVHTSRTWSDAQANCEGEGLRLVSLESYDEAVFVSQLLDGDCWVGMTKDPAYDATLLYDHEDEFRFFWLGNVTSQVLRHTKVLNEPFVTLDDTTGEYNDLELEDESGGTRFYICEGPKCPGNCRRCTGPAAAPVCTECMAGWGLVPDCNVRLLDVCDAVEAPANGRIVSYSNELGGDAVVACNAGYYLAGSARRTCTEFAELGEVFTGDSEDTHELGDGTVLNVNSLWLGANMSAVEVDIDPIARYSSLKLRFRWRSPSPVAPVNVRIYAHASNNRTPRLSTSDPFDISSRPRTSLFIPWTMPTESAEGTAYTPELMPLLHHLYTLTDPPQMDHKVVFIIVGLGDPHTDNVNQVYSSITVFRDGYPLAWSGVQPTCVAFSSEGDCSTGQRFGTSCYAADLDNLYTYAEATEFCLGLPTPGYPVVPNSAEEFAHIQNEVVHLGIATKNTWLGILRPAYYAKFVTVDRGITLQDQFTLWRPGSTQPNEPIRQNGLEFNTEPSYFPSEAWQWQDRETSSPRHVVCELPLCVFPCVTCVNNHTECASCAPGRAIPPDCTLTPPGAPDALGLIRATKTTLLLSWLAPPYIHPDEGLLSYRILLDGVPATDPETGDAVVVAGTEHTLRGLTPTTRFAVAVQAVGLAGAGGVTPAQIMATLMQCEPGYAGDAEGACTPCTPGSYSPTGDGCNVCPIFTTSVSQATNVSDCHCVPSYFNTAVKSSVPSCVACPPGGVCSGGNAPPEAGPGFFPGSDPSVFISCPNSQACTGSGRCAVGYGGRLCASCVSGYYQLGSKCHKCSPLGSLLVVVFVAVAFGGVSFLVWFNTQSRSLYKYAALIIGLTSLQISAMYGELPLAWPEYARAVFDVLSFANLNIELTSPECGLGASHVYRFKYVLTMLGPVLLLIPFCVIYGINWAYGRWVDAHGEAYLRNHPGAMDVLPAAASRRARWTRRKARFRTEILVRGRGMLAVMVRAYFQLVTILFLPLASVALSYFDCARDRDGRLSHVPSPSDECFSGGHAAWIPFAVFFTTAYCVVLPSAIIFLLVNRRKVLGPIEFALRYGFLVARFREQAYYFEVAVMARKLGVVFAMTSSYAVSNPYNKAFYAVAVLAASGAHVAFVKPYFDVFHNALAVFCIASSTLVLYFGSSLTVSPRVRNVGIVFSLGSNLLAIIGGSIYDTYRWLAMAKEVDDQFAAVGESADESFDIGESQFGTVGDCSLRNEVQMDEFSSAHPQLVHVSSGNSPPDSMVDSGPELVSFDSRTAQTSLNGTVGDDVVSSFAVPPPPPPALDTLE</sequence>
<dbReference type="SUPFAM" id="SSF56436">
    <property type="entry name" value="C-type lectin-like"/>
    <property type="match status" value="2"/>
</dbReference>
<dbReference type="PROSITE" id="PS50923">
    <property type="entry name" value="SUSHI"/>
    <property type="match status" value="1"/>
</dbReference>
<feature type="transmembrane region" description="Helical" evidence="4">
    <location>
        <begin position="1307"/>
        <end position="1326"/>
    </location>
</feature>
<feature type="compositionally biased region" description="Pro residues" evidence="3">
    <location>
        <begin position="1461"/>
        <end position="1473"/>
    </location>
</feature>
<evidence type="ECO:0000313" key="9">
    <source>
        <dbReference type="Proteomes" id="UP000054408"/>
    </source>
</evidence>
<evidence type="ECO:0000259" key="7">
    <source>
        <dbReference type="PROSITE" id="PS50923"/>
    </source>
</evidence>
<proteinExistence type="predicted"/>
<protein>
    <recommendedName>
        <fullName evidence="10">Sushi domain-containing protein</fullName>
    </recommendedName>
</protein>
<dbReference type="SMART" id="SM00032">
    <property type="entry name" value="CCP"/>
    <property type="match status" value="2"/>
</dbReference>
<dbReference type="SUPFAM" id="SSF57184">
    <property type="entry name" value="Growth factor receptor domain"/>
    <property type="match status" value="2"/>
</dbReference>
<dbReference type="Proteomes" id="UP000054408">
    <property type="component" value="Unassembled WGS sequence"/>
</dbReference>
<dbReference type="InterPro" id="IPR016187">
    <property type="entry name" value="CTDL_fold"/>
</dbReference>
<dbReference type="InterPro" id="IPR003961">
    <property type="entry name" value="FN3_dom"/>
</dbReference>
<feature type="domain" description="Fibronectin type-III" evidence="6">
    <location>
        <begin position="746"/>
        <end position="841"/>
    </location>
</feature>
<feature type="transmembrane region" description="Helical" evidence="4">
    <location>
        <begin position="1010"/>
        <end position="1029"/>
    </location>
</feature>
<feature type="region of interest" description="Disordered" evidence="3">
    <location>
        <begin position="1454"/>
        <end position="1473"/>
    </location>
</feature>
<dbReference type="PROSITE" id="PS50853">
    <property type="entry name" value="FN3"/>
    <property type="match status" value="1"/>
</dbReference>
<dbReference type="InterPro" id="IPR035976">
    <property type="entry name" value="Sushi/SCR/CCP_sf"/>
</dbReference>
<dbReference type="SMART" id="SM00060">
    <property type="entry name" value="FN3"/>
    <property type="match status" value="1"/>
</dbReference>
<dbReference type="GeneID" id="25565497"/>
<dbReference type="OrthoDB" id="406096at2759"/>
<feature type="domain" description="C-type lectin" evidence="5">
    <location>
        <begin position="576"/>
        <end position="708"/>
    </location>
</feature>
<dbReference type="SUPFAM" id="SSF57535">
    <property type="entry name" value="Complement control module/SCR domain"/>
    <property type="match status" value="1"/>
</dbReference>
<keyword evidence="4" id="KW-1133">Transmembrane helix</keyword>
<keyword evidence="4" id="KW-0812">Transmembrane</keyword>
<keyword evidence="4" id="KW-0472">Membrane</keyword>
<dbReference type="PANTHER" id="PTHR11319">
    <property type="entry name" value="G PROTEIN-COUPLED RECEPTOR-RELATED"/>
    <property type="match status" value="1"/>
</dbReference>
<dbReference type="Gene3D" id="2.60.40.10">
    <property type="entry name" value="Immunoglobulins"/>
    <property type="match status" value="1"/>
</dbReference>
<dbReference type="InterPro" id="IPR013783">
    <property type="entry name" value="Ig-like_fold"/>
</dbReference>
<keyword evidence="1" id="KW-0732">Signal</keyword>
<feature type="transmembrane region" description="Helical" evidence="4">
    <location>
        <begin position="1283"/>
        <end position="1300"/>
    </location>
</feature>
<dbReference type="Pfam" id="PF00084">
    <property type="entry name" value="Sushi"/>
    <property type="match status" value="1"/>
</dbReference>
<keyword evidence="2" id="KW-1015">Disulfide bond</keyword>
<dbReference type="PANTHER" id="PTHR11319:SF35">
    <property type="entry name" value="OUTER MEMBRANE PROTEIN PMPC-RELATED"/>
    <property type="match status" value="1"/>
</dbReference>
<dbReference type="InterPro" id="IPR009030">
    <property type="entry name" value="Growth_fac_rcpt_cys_sf"/>
</dbReference>
<gene>
    <name evidence="8" type="ORF">AMSG_06306</name>
</gene>
<evidence type="ECO:0000259" key="6">
    <source>
        <dbReference type="PROSITE" id="PS50853"/>
    </source>
</evidence>
<evidence type="ECO:0000256" key="2">
    <source>
        <dbReference type="ARBA" id="ARBA00023157"/>
    </source>
</evidence>
<dbReference type="Gene3D" id="3.10.100.10">
    <property type="entry name" value="Mannose-Binding Protein A, subunit A"/>
    <property type="match status" value="2"/>
</dbReference>
<organism evidence="8 9">
    <name type="scientific">Thecamonas trahens ATCC 50062</name>
    <dbReference type="NCBI Taxonomy" id="461836"/>
    <lineage>
        <taxon>Eukaryota</taxon>
        <taxon>Apusozoa</taxon>
        <taxon>Apusomonadida</taxon>
        <taxon>Apusomonadidae</taxon>
        <taxon>Thecamonas</taxon>
    </lineage>
</organism>
<dbReference type="InterPro" id="IPR016186">
    <property type="entry name" value="C-type_lectin-like/link_sf"/>
</dbReference>
<name>A0A0L0DFS5_THETB</name>
<feature type="transmembrane region" description="Helical" evidence="4">
    <location>
        <begin position="1073"/>
        <end position="1093"/>
    </location>
</feature>
<feature type="transmembrane region" description="Helical" evidence="4">
    <location>
        <begin position="1154"/>
        <end position="1174"/>
    </location>
</feature>
<feature type="transmembrane region" description="Helical" evidence="4">
    <location>
        <begin position="981"/>
        <end position="1003"/>
    </location>
</feature>
<dbReference type="EMBL" id="GL349460">
    <property type="protein sequence ID" value="KNC50168.1"/>
    <property type="molecule type" value="Genomic_DNA"/>
</dbReference>
<accession>A0A0L0DFS5</accession>
<dbReference type="InterPro" id="IPR001304">
    <property type="entry name" value="C-type_lectin-like"/>
</dbReference>
<keyword evidence="9" id="KW-1185">Reference proteome</keyword>
<dbReference type="CDD" id="cd00033">
    <property type="entry name" value="CCP"/>
    <property type="match status" value="2"/>
</dbReference>
<evidence type="ECO:0000256" key="4">
    <source>
        <dbReference type="SAM" id="Phobius"/>
    </source>
</evidence>
<dbReference type="RefSeq" id="XP_013757008.1">
    <property type="nucleotide sequence ID" value="XM_013901554.1"/>
</dbReference>
<evidence type="ECO:0000256" key="1">
    <source>
        <dbReference type="ARBA" id="ARBA00022729"/>
    </source>
</evidence>
<dbReference type="Pfam" id="PF24633">
    <property type="entry name" value="DUF7630"/>
    <property type="match status" value="1"/>
</dbReference>
<feature type="domain" description="C-type lectin" evidence="5">
    <location>
        <begin position="179"/>
        <end position="300"/>
    </location>
</feature>
<feature type="compositionally biased region" description="Polar residues" evidence="3">
    <location>
        <begin position="1"/>
        <end position="16"/>
    </location>
</feature>
<dbReference type="CDD" id="cd00063">
    <property type="entry name" value="FN3"/>
    <property type="match status" value="1"/>
</dbReference>
<dbReference type="CDD" id="cd00037">
    <property type="entry name" value="CLECT"/>
    <property type="match status" value="2"/>
</dbReference>
<dbReference type="InterPro" id="IPR036116">
    <property type="entry name" value="FN3_sf"/>
</dbReference>
<feature type="transmembrane region" description="Helical" evidence="4">
    <location>
        <begin position="1338"/>
        <end position="1357"/>
    </location>
</feature>
<evidence type="ECO:0008006" key="10">
    <source>
        <dbReference type="Google" id="ProtNLM"/>
    </source>
</evidence>
<dbReference type="SMART" id="SM01411">
    <property type="entry name" value="Ephrin_rec_like"/>
    <property type="match status" value="1"/>
</dbReference>
<feature type="region of interest" description="Disordered" evidence="3">
    <location>
        <begin position="1"/>
        <end position="38"/>
    </location>
</feature>
<evidence type="ECO:0000256" key="3">
    <source>
        <dbReference type="SAM" id="MobiDB-lite"/>
    </source>
</evidence>
<dbReference type="Gene3D" id="2.10.70.10">
    <property type="entry name" value="Complement Module, domain 1"/>
    <property type="match status" value="2"/>
</dbReference>
<dbReference type="SMART" id="SM00034">
    <property type="entry name" value="CLECT"/>
    <property type="match status" value="2"/>
</dbReference>
<dbReference type="SUPFAM" id="SSF49265">
    <property type="entry name" value="Fibronectin type III"/>
    <property type="match status" value="1"/>
</dbReference>
<dbReference type="PROSITE" id="PS50041">
    <property type="entry name" value="C_TYPE_LECTIN_2"/>
    <property type="match status" value="2"/>
</dbReference>
<feature type="transmembrane region" description="Helical" evidence="4">
    <location>
        <begin position="1201"/>
        <end position="1226"/>
    </location>
</feature>
<reference evidence="8 9" key="1">
    <citation type="submission" date="2010-05" db="EMBL/GenBank/DDBJ databases">
        <title>The Genome Sequence of Thecamonas trahens ATCC 50062.</title>
        <authorList>
            <consortium name="The Broad Institute Genome Sequencing Platform"/>
            <person name="Russ C."/>
            <person name="Cuomo C."/>
            <person name="Shea T."/>
            <person name="Young S.K."/>
            <person name="Zeng Q."/>
            <person name="Koehrsen M."/>
            <person name="Haas B."/>
            <person name="Borodovsky M."/>
            <person name="Guigo R."/>
            <person name="Alvarado L."/>
            <person name="Berlin A."/>
            <person name="Bochicchio J."/>
            <person name="Borenstein D."/>
            <person name="Chapman S."/>
            <person name="Chen Z."/>
            <person name="Freedman E."/>
            <person name="Gellesch M."/>
            <person name="Goldberg J."/>
            <person name="Griggs A."/>
            <person name="Gujja S."/>
            <person name="Heilman E."/>
            <person name="Heiman D."/>
            <person name="Hepburn T."/>
            <person name="Howarth C."/>
            <person name="Jen D."/>
            <person name="Larson L."/>
            <person name="Mehta T."/>
            <person name="Park D."/>
            <person name="Pearson M."/>
            <person name="Roberts A."/>
            <person name="Saif S."/>
            <person name="Shenoy N."/>
            <person name="Sisk P."/>
            <person name="Stolte C."/>
            <person name="Sykes S."/>
            <person name="Thomson T."/>
            <person name="Walk T."/>
            <person name="White J."/>
            <person name="Yandava C."/>
            <person name="Burger G."/>
            <person name="Gray M.W."/>
            <person name="Holland P.W.H."/>
            <person name="King N."/>
            <person name="Lang F.B.F."/>
            <person name="Roger A.J."/>
            <person name="Ruiz-Trillo I."/>
            <person name="Lander E."/>
            <person name="Nusbaum C."/>
        </authorList>
    </citation>
    <scope>NUCLEOTIDE SEQUENCE [LARGE SCALE GENOMIC DNA]</scope>
    <source>
        <strain evidence="8 9">ATCC 50062</strain>
    </source>
</reference>
<dbReference type="InterPro" id="IPR000436">
    <property type="entry name" value="Sushi_SCR_CCP_dom"/>
</dbReference>
<evidence type="ECO:0000313" key="8">
    <source>
        <dbReference type="EMBL" id="KNC50168.1"/>
    </source>
</evidence>
<dbReference type="InterPro" id="IPR056047">
    <property type="entry name" value="CRMPA-like_DUF7630"/>
</dbReference>
<evidence type="ECO:0000259" key="5">
    <source>
        <dbReference type="PROSITE" id="PS50041"/>
    </source>
</evidence>